<evidence type="ECO:0000313" key="2">
    <source>
        <dbReference type="Proteomes" id="UP000187429"/>
    </source>
</evidence>
<keyword evidence="2" id="KW-1185">Reference proteome</keyword>
<comment type="caution">
    <text evidence="1">The sequence shown here is derived from an EMBL/GenBank/DDBJ whole genome shotgun (WGS) entry which is preliminary data.</text>
</comment>
<organism evidence="1 2">
    <name type="scientific">Smittium culicis</name>
    <dbReference type="NCBI Taxonomy" id="133412"/>
    <lineage>
        <taxon>Eukaryota</taxon>
        <taxon>Fungi</taxon>
        <taxon>Fungi incertae sedis</taxon>
        <taxon>Zoopagomycota</taxon>
        <taxon>Kickxellomycotina</taxon>
        <taxon>Harpellomycetes</taxon>
        <taxon>Harpellales</taxon>
        <taxon>Legeriomycetaceae</taxon>
        <taxon>Smittium</taxon>
    </lineage>
</organism>
<name>A0A1R1X326_9FUNG</name>
<reference evidence="2" key="1">
    <citation type="submission" date="2017-01" db="EMBL/GenBank/DDBJ databases">
        <authorList>
            <person name="Wang Y."/>
            <person name="White M."/>
            <person name="Kvist S."/>
            <person name="Moncalvo J.-M."/>
        </authorList>
    </citation>
    <scope>NUCLEOTIDE SEQUENCE [LARGE SCALE GENOMIC DNA]</scope>
    <source>
        <strain evidence="2">ID-206-W2</strain>
    </source>
</reference>
<accession>A0A1R1X326</accession>
<sequence length="218" mass="24830">MDQEGINQVTISQDQLKEMTEIVRELLREKERNAEPEDSFATTRIPLTDLAVYSELIEAILSIEEDFFHTPLTEEERKEEIHSFPKMKKIDTTLHGIQVALAQATRSIDYCIHRRIQDNPGLTIDDQNIVFANTMRVLIFEIASMEKLEALISSKKTEKNSRIRKPFSGRQQISAQNGTYSKAAQAQTAEAVQTPVAIKNYSRQSNLCGRGCGWEKRS</sequence>
<gene>
    <name evidence="1" type="ORF">AYI69_g10842</name>
</gene>
<proteinExistence type="predicted"/>
<dbReference type="Proteomes" id="UP000187429">
    <property type="component" value="Unassembled WGS sequence"/>
</dbReference>
<dbReference type="EMBL" id="LSSM01007187">
    <property type="protein sequence ID" value="OMJ09043.1"/>
    <property type="molecule type" value="Genomic_DNA"/>
</dbReference>
<dbReference type="OrthoDB" id="5545891at2759"/>
<evidence type="ECO:0000313" key="1">
    <source>
        <dbReference type="EMBL" id="OMJ09043.1"/>
    </source>
</evidence>
<dbReference type="AlphaFoldDB" id="A0A1R1X326"/>
<protein>
    <submittedName>
        <fullName evidence="1">Uncharacterized protein</fullName>
    </submittedName>
</protein>